<feature type="domain" description="ATP-grasp" evidence="18">
    <location>
        <begin position="99"/>
        <end position="293"/>
    </location>
</feature>
<dbReference type="Gene3D" id="3.30.1490.20">
    <property type="entry name" value="ATP-grasp fold, A domain"/>
    <property type="match status" value="1"/>
</dbReference>
<dbReference type="GO" id="GO:0005524">
    <property type="term" value="F:ATP binding"/>
    <property type="evidence" value="ECO:0007669"/>
    <property type="project" value="UniProtKB-UniRule"/>
</dbReference>
<keyword evidence="10 14" id="KW-0133">Cell shape</keyword>
<dbReference type="PANTHER" id="PTHR23132:SF23">
    <property type="entry name" value="D-ALANINE--D-ALANINE LIGASE B"/>
    <property type="match status" value="1"/>
</dbReference>
<dbReference type="GO" id="GO:0009252">
    <property type="term" value="P:peptidoglycan biosynthetic process"/>
    <property type="evidence" value="ECO:0007669"/>
    <property type="project" value="UniProtKB-UniRule"/>
</dbReference>
<feature type="binding site" evidence="16">
    <location>
        <position position="260"/>
    </location>
    <ligand>
        <name>Mg(2+)</name>
        <dbReference type="ChEBI" id="CHEBI:18420"/>
        <label>1</label>
    </ligand>
</feature>
<name>A0A163F3Y8_9BACL</name>
<dbReference type="GO" id="GO:0005737">
    <property type="term" value="C:cytoplasm"/>
    <property type="evidence" value="ECO:0007669"/>
    <property type="project" value="UniProtKB-SubCell"/>
</dbReference>
<dbReference type="Gene3D" id="3.30.470.20">
    <property type="entry name" value="ATP-grasp fold, B domain"/>
    <property type="match status" value="1"/>
</dbReference>
<evidence type="ECO:0000256" key="4">
    <source>
        <dbReference type="ARBA" id="ARBA00022490"/>
    </source>
</evidence>
<evidence type="ECO:0000256" key="12">
    <source>
        <dbReference type="ARBA" id="ARBA00023211"/>
    </source>
</evidence>
<dbReference type="OrthoDB" id="9813261at2"/>
<evidence type="ECO:0000256" key="15">
    <source>
        <dbReference type="PIRSR" id="PIRSR039102-1"/>
    </source>
</evidence>
<dbReference type="Pfam" id="PF01820">
    <property type="entry name" value="Dala_Dala_lig_N"/>
    <property type="match status" value="2"/>
</dbReference>
<dbReference type="PROSITE" id="PS00843">
    <property type="entry name" value="DALA_DALA_LIGASE_1"/>
    <property type="match status" value="1"/>
</dbReference>
<gene>
    <name evidence="14" type="primary">ddl</name>
    <name evidence="19" type="ORF">AWU65_29165</name>
</gene>
<feature type="active site" evidence="15">
    <location>
        <position position="142"/>
    </location>
</feature>
<evidence type="ECO:0000256" key="9">
    <source>
        <dbReference type="ARBA" id="ARBA00022842"/>
    </source>
</evidence>
<dbReference type="UniPathway" id="UPA00219"/>
<evidence type="ECO:0000256" key="17">
    <source>
        <dbReference type="PROSITE-ProRule" id="PRU00409"/>
    </source>
</evidence>
<evidence type="ECO:0000256" key="5">
    <source>
        <dbReference type="ARBA" id="ARBA00022598"/>
    </source>
</evidence>
<dbReference type="InterPro" id="IPR011761">
    <property type="entry name" value="ATP-grasp"/>
</dbReference>
<feature type="binding site" evidence="16">
    <location>
        <position position="260"/>
    </location>
    <ligand>
        <name>Mg(2+)</name>
        <dbReference type="ChEBI" id="CHEBI:18420"/>
        <label>2</label>
    </ligand>
</feature>
<dbReference type="Gene3D" id="3.40.50.20">
    <property type="match status" value="1"/>
</dbReference>
<proteinExistence type="inferred from homology"/>
<comment type="caution">
    <text evidence="19">The sequence shown here is derived from an EMBL/GenBank/DDBJ whole genome shotgun (WGS) entry which is preliminary data.</text>
</comment>
<accession>A0A163F3Y8</accession>
<evidence type="ECO:0000256" key="6">
    <source>
        <dbReference type="ARBA" id="ARBA00022723"/>
    </source>
</evidence>
<comment type="cofactor">
    <cofactor evidence="1">
        <name>Mn(2+)</name>
        <dbReference type="ChEBI" id="CHEBI:29035"/>
    </cofactor>
</comment>
<evidence type="ECO:0000256" key="8">
    <source>
        <dbReference type="ARBA" id="ARBA00022840"/>
    </source>
</evidence>
<dbReference type="InterPro" id="IPR013815">
    <property type="entry name" value="ATP_grasp_subdomain_1"/>
</dbReference>
<dbReference type="PROSITE" id="PS50975">
    <property type="entry name" value="ATP_GRASP"/>
    <property type="match status" value="1"/>
</dbReference>
<keyword evidence="12 16" id="KW-0464">Manganese</keyword>
<dbReference type="AlphaFoldDB" id="A0A163F3Y8"/>
<evidence type="ECO:0000313" key="19">
    <source>
        <dbReference type="EMBL" id="KZS44141.1"/>
    </source>
</evidence>
<keyword evidence="6 16" id="KW-0479">Metal-binding</keyword>
<evidence type="ECO:0000313" key="20">
    <source>
        <dbReference type="Proteomes" id="UP000076796"/>
    </source>
</evidence>
<evidence type="ECO:0000256" key="16">
    <source>
        <dbReference type="PIRSR" id="PIRSR039102-3"/>
    </source>
</evidence>
<evidence type="ECO:0000256" key="14">
    <source>
        <dbReference type="HAMAP-Rule" id="MF_00047"/>
    </source>
</evidence>
<organism evidence="19 20">
    <name type="scientific">Paenibacillus glucanolyticus</name>
    <dbReference type="NCBI Taxonomy" id="59843"/>
    <lineage>
        <taxon>Bacteria</taxon>
        <taxon>Bacillati</taxon>
        <taxon>Bacillota</taxon>
        <taxon>Bacilli</taxon>
        <taxon>Bacillales</taxon>
        <taxon>Paenibacillaceae</taxon>
        <taxon>Paenibacillus</taxon>
    </lineage>
</organism>
<keyword evidence="8 17" id="KW-0067">ATP-binding</keyword>
<dbReference type="GO" id="GO:0008360">
    <property type="term" value="P:regulation of cell shape"/>
    <property type="evidence" value="ECO:0007669"/>
    <property type="project" value="UniProtKB-KW"/>
</dbReference>
<keyword evidence="7 17" id="KW-0547">Nucleotide-binding</keyword>
<dbReference type="EC" id="6.3.2.4" evidence="14"/>
<dbReference type="NCBIfam" id="NF002378">
    <property type="entry name" value="PRK01372.1"/>
    <property type="match status" value="1"/>
</dbReference>
<dbReference type="GeneID" id="97554279"/>
<dbReference type="RefSeq" id="WP_063480247.1">
    <property type="nucleotide sequence ID" value="NZ_CP147845.1"/>
</dbReference>
<dbReference type="GO" id="GO:0008716">
    <property type="term" value="F:D-alanine-D-alanine ligase activity"/>
    <property type="evidence" value="ECO:0007669"/>
    <property type="project" value="UniProtKB-UniRule"/>
</dbReference>
<comment type="similarity">
    <text evidence="3 14">Belongs to the D-alanine--D-alanine ligase family.</text>
</comment>
<dbReference type="PANTHER" id="PTHR23132">
    <property type="entry name" value="D-ALANINE--D-ALANINE LIGASE"/>
    <property type="match status" value="1"/>
</dbReference>
<evidence type="ECO:0000256" key="3">
    <source>
        <dbReference type="ARBA" id="ARBA00010871"/>
    </source>
</evidence>
<keyword evidence="20" id="KW-1185">Reference proteome</keyword>
<keyword evidence="13 14" id="KW-0961">Cell wall biogenesis/degradation</keyword>
<feature type="active site" evidence="15">
    <location>
        <position position="271"/>
    </location>
</feature>
<dbReference type="HAMAP" id="MF_00047">
    <property type="entry name" value="Dala_Dala_lig"/>
    <property type="match status" value="1"/>
</dbReference>
<dbReference type="InterPro" id="IPR016185">
    <property type="entry name" value="PreATP-grasp_dom_sf"/>
</dbReference>
<evidence type="ECO:0000256" key="11">
    <source>
        <dbReference type="ARBA" id="ARBA00022984"/>
    </source>
</evidence>
<dbReference type="PROSITE" id="PS00844">
    <property type="entry name" value="DALA_DALA_LIGASE_2"/>
    <property type="match status" value="1"/>
</dbReference>
<keyword evidence="11 14" id="KW-0573">Peptidoglycan synthesis</keyword>
<dbReference type="Pfam" id="PF07478">
    <property type="entry name" value="Dala_Dala_lig_C"/>
    <property type="match status" value="1"/>
</dbReference>
<dbReference type="SUPFAM" id="SSF52440">
    <property type="entry name" value="PreATP-grasp domain"/>
    <property type="match status" value="1"/>
</dbReference>
<feature type="binding site" evidence="16">
    <location>
        <position position="262"/>
    </location>
    <ligand>
        <name>Mg(2+)</name>
        <dbReference type="ChEBI" id="CHEBI:18420"/>
        <label>2</label>
    </ligand>
</feature>
<feature type="binding site" evidence="16">
    <location>
        <position position="248"/>
    </location>
    <ligand>
        <name>Mg(2+)</name>
        <dbReference type="ChEBI" id="CHEBI:18420"/>
        <label>1</label>
    </ligand>
</feature>
<evidence type="ECO:0000256" key="10">
    <source>
        <dbReference type="ARBA" id="ARBA00022960"/>
    </source>
</evidence>
<dbReference type="NCBIfam" id="TIGR01205">
    <property type="entry name" value="D_ala_D_alaTIGR"/>
    <property type="match status" value="1"/>
</dbReference>
<dbReference type="EMBL" id="LWMH01000002">
    <property type="protein sequence ID" value="KZS44141.1"/>
    <property type="molecule type" value="Genomic_DNA"/>
</dbReference>
<dbReference type="GO" id="GO:0071555">
    <property type="term" value="P:cell wall organization"/>
    <property type="evidence" value="ECO:0007669"/>
    <property type="project" value="UniProtKB-KW"/>
</dbReference>
<keyword evidence="9 16" id="KW-0460">Magnesium</keyword>
<dbReference type="Proteomes" id="UP000076796">
    <property type="component" value="Unassembled WGS sequence"/>
</dbReference>
<evidence type="ECO:0000256" key="7">
    <source>
        <dbReference type="ARBA" id="ARBA00022741"/>
    </source>
</evidence>
<dbReference type="GO" id="GO:0046872">
    <property type="term" value="F:metal ion binding"/>
    <property type="evidence" value="ECO:0007669"/>
    <property type="project" value="UniProtKB-KW"/>
</dbReference>
<comment type="catalytic activity">
    <reaction evidence="14">
        <text>2 D-alanine + ATP = D-alanyl-D-alanine + ADP + phosphate + H(+)</text>
        <dbReference type="Rhea" id="RHEA:11224"/>
        <dbReference type="ChEBI" id="CHEBI:15378"/>
        <dbReference type="ChEBI" id="CHEBI:30616"/>
        <dbReference type="ChEBI" id="CHEBI:43474"/>
        <dbReference type="ChEBI" id="CHEBI:57416"/>
        <dbReference type="ChEBI" id="CHEBI:57822"/>
        <dbReference type="ChEBI" id="CHEBI:456216"/>
        <dbReference type="EC" id="6.3.2.4"/>
    </reaction>
</comment>
<evidence type="ECO:0000256" key="2">
    <source>
        <dbReference type="ARBA" id="ARBA00004496"/>
    </source>
</evidence>
<keyword evidence="4 14" id="KW-0963">Cytoplasm</keyword>
<dbReference type="InterPro" id="IPR005905">
    <property type="entry name" value="D_ala_D_ala"/>
</dbReference>
<dbReference type="InterPro" id="IPR000291">
    <property type="entry name" value="D-Ala_lig_Van_CS"/>
</dbReference>
<protein>
    <recommendedName>
        <fullName evidence="14">D-alanine--D-alanine ligase</fullName>
        <ecNumber evidence="14">6.3.2.4</ecNumber>
    </recommendedName>
    <alternativeName>
        <fullName evidence="14">D-Ala-D-Ala ligase</fullName>
    </alternativeName>
    <alternativeName>
        <fullName evidence="14">D-alanylalanine synthetase</fullName>
    </alternativeName>
</protein>
<dbReference type="FunFam" id="3.40.50.20:FF:000031">
    <property type="entry name" value="D-alanine--D-alanine ligase"/>
    <property type="match status" value="1"/>
</dbReference>
<evidence type="ECO:0000259" key="18">
    <source>
        <dbReference type="PROSITE" id="PS50975"/>
    </source>
</evidence>
<dbReference type="InterPro" id="IPR011127">
    <property type="entry name" value="Dala_Dala_lig_N"/>
</dbReference>
<comment type="subcellular location">
    <subcellularLocation>
        <location evidence="2 14">Cytoplasm</location>
    </subcellularLocation>
</comment>
<keyword evidence="5 14" id="KW-0436">Ligase</keyword>
<dbReference type="InterPro" id="IPR011095">
    <property type="entry name" value="Dala_Dala_lig_C"/>
</dbReference>
<comment type="pathway">
    <text evidence="14">Cell wall biogenesis; peptidoglycan biosynthesis.</text>
</comment>
<evidence type="ECO:0000256" key="13">
    <source>
        <dbReference type="ARBA" id="ARBA00023316"/>
    </source>
</evidence>
<evidence type="ECO:0000256" key="1">
    <source>
        <dbReference type="ARBA" id="ARBA00001936"/>
    </source>
</evidence>
<comment type="cofactor">
    <cofactor evidence="16">
        <name>Mg(2+)</name>
        <dbReference type="ChEBI" id="CHEBI:18420"/>
    </cofactor>
    <cofactor evidence="16">
        <name>Mn(2+)</name>
        <dbReference type="ChEBI" id="CHEBI:29035"/>
    </cofactor>
    <text evidence="16">Binds 2 magnesium or manganese ions per subunit.</text>
</comment>
<dbReference type="STRING" id="59843.A3958_01425"/>
<comment type="function">
    <text evidence="14">Cell wall formation.</text>
</comment>
<dbReference type="PIRSF" id="PIRSF039102">
    <property type="entry name" value="Ddl/VanB"/>
    <property type="match status" value="1"/>
</dbReference>
<reference evidence="19" key="1">
    <citation type="journal article" date="2016" name="Genome Announc.">
        <title>Draft genomes of two strains of Paenibacillus glucanolyticus with capability to degrade lignocellulose.</title>
        <authorList>
            <person name="Mathews S.L."/>
            <person name="Pawlak J."/>
            <person name="Grunden A.M."/>
        </authorList>
    </citation>
    <scope>NUCLEOTIDE SEQUENCE [LARGE SCALE GENOMIC DNA]</scope>
    <source>
        <strain evidence="19">SLM1</strain>
    </source>
</reference>
<feature type="active site" evidence="15">
    <location>
        <position position="13"/>
    </location>
</feature>
<dbReference type="SUPFAM" id="SSF56059">
    <property type="entry name" value="Glutathione synthetase ATP-binding domain-like"/>
    <property type="match status" value="1"/>
</dbReference>
<sequence>MKVGVIMGGVSSEREVSLATGREMLSHLDKNRYEVCPIEIDDKRELISKTEGIDIALLALHGKYGEDGTVQGTLDSLGIPYTGSDVLSSSVCMDKDLSKKLLRCEGLFTADWVVVGSMQELAAADVEGLGFPVVVKPNAGGSSIGTRIVRIQDELASAVEEALQWDRAVMIEQFIDGEEITCPILNGEMLPIVSIKPNSEFFDYTSKYVEGEADEQVIELPPELRKAVNAAAIQCYKALKCSVYARIDIILKDNIPYILEVNTLPGLTRTSLLPRSAEAAGYSFSSLLDAIIEFSLTERKSEKQGVEGYEYNEQLYIADCARYAPIRNSTVF</sequence>